<dbReference type="Pfam" id="PF00144">
    <property type="entry name" value="Beta-lactamase"/>
    <property type="match status" value="1"/>
</dbReference>
<evidence type="ECO:0000313" key="4">
    <source>
        <dbReference type="Proteomes" id="UP000247792"/>
    </source>
</evidence>
<comment type="caution">
    <text evidence="3">The sequence shown here is derived from an EMBL/GenBank/DDBJ whole genome shotgun (WGS) entry which is preliminary data.</text>
</comment>
<dbReference type="InterPro" id="IPR001466">
    <property type="entry name" value="Beta-lactam-related"/>
</dbReference>
<evidence type="ECO:0000259" key="2">
    <source>
        <dbReference type="Pfam" id="PF00144"/>
    </source>
</evidence>
<gene>
    <name evidence="3" type="ORF">DFR42_102165</name>
</gene>
<dbReference type="InterPro" id="IPR012338">
    <property type="entry name" value="Beta-lactam/transpept-like"/>
</dbReference>
<dbReference type="EMBL" id="QJKB01000002">
    <property type="protein sequence ID" value="PXX44953.1"/>
    <property type="molecule type" value="Genomic_DNA"/>
</dbReference>
<organism evidence="3 4">
    <name type="scientific">Undibacterium pigrum</name>
    <dbReference type="NCBI Taxonomy" id="401470"/>
    <lineage>
        <taxon>Bacteria</taxon>
        <taxon>Pseudomonadati</taxon>
        <taxon>Pseudomonadota</taxon>
        <taxon>Betaproteobacteria</taxon>
        <taxon>Burkholderiales</taxon>
        <taxon>Oxalobacteraceae</taxon>
        <taxon>Undibacterium</taxon>
    </lineage>
</organism>
<dbReference type="PANTHER" id="PTHR43283">
    <property type="entry name" value="BETA-LACTAMASE-RELATED"/>
    <property type="match status" value="1"/>
</dbReference>
<feature type="chain" id="PRO_5016387031" evidence="1">
    <location>
        <begin position="23"/>
        <end position="353"/>
    </location>
</feature>
<keyword evidence="4" id="KW-1185">Reference proteome</keyword>
<dbReference type="Gene3D" id="3.40.710.10">
    <property type="entry name" value="DD-peptidase/beta-lactamase superfamily"/>
    <property type="match status" value="1"/>
</dbReference>
<sequence>MATYKLKLLLTLLTAISLTGHATTVFPGVEWDSVATTSATCKQGQTELDDYVQKQATTALLAIKDGRILYSYGRTDVPGIIESQRKSILSMLYGKYVANDTINLDQTLEAAKIDDVGGLLSTEKQARLRDLLTARSGVFHAAANSGDDLANAPARGSHAPGSYFLYNNWDFNAAGTVLENATQKSIYQLFDEDIAQSLQLQDYKLSAQKKFGDSSKSIHLPYHFLLSTRDMTRIGLLALHEGNWNGKQLIPADWMRLSTSIYTPSSEMHPASTAARRVAYGYMWWVLEEPVDSPLQGAYMAWGLHGQYLLVIPRLDMVISHQRRVPVQGKWDVKTVDKNVFIHMAKLLVQNCS</sequence>
<feature type="signal peptide" evidence="1">
    <location>
        <begin position="1"/>
        <end position="22"/>
    </location>
</feature>
<accession>A0A318JDM4</accession>
<dbReference type="PANTHER" id="PTHR43283:SF7">
    <property type="entry name" value="BETA-LACTAMASE-RELATED DOMAIN-CONTAINING PROTEIN"/>
    <property type="match status" value="1"/>
</dbReference>
<dbReference type="SUPFAM" id="SSF56601">
    <property type="entry name" value="beta-lactamase/transpeptidase-like"/>
    <property type="match status" value="1"/>
</dbReference>
<feature type="domain" description="Beta-lactamase-related" evidence="2">
    <location>
        <begin position="58"/>
        <end position="319"/>
    </location>
</feature>
<proteinExistence type="predicted"/>
<dbReference type="RefSeq" id="WP_110254441.1">
    <property type="nucleotide sequence ID" value="NZ_QJKB01000002.1"/>
</dbReference>
<name>A0A318JDM4_9BURK</name>
<dbReference type="AlphaFoldDB" id="A0A318JDM4"/>
<evidence type="ECO:0000256" key="1">
    <source>
        <dbReference type="SAM" id="SignalP"/>
    </source>
</evidence>
<dbReference type="InterPro" id="IPR050789">
    <property type="entry name" value="Diverse_Enzym_Activities"/>
</dbReference>
<evidence type="ECO:0000313" key="3">
    <source>
        <dbReference type="EMBL" id="PXX44953.1"/>
    </source>
</evidence>
<protein>
    <submittedName>
        <fullName evidence="3">CubicO group peptidase (Beta-lactamase class C family)</fullName>
    </submittedName>
</protein>
<reference evidence="3 4" key="1">
    <citation type="submission" date="2018-05" db="EMBL/GenBank/DDBJ databases">
        <title>Genomic Encyclopedia of Type Strains, Phase IV (KMG-IV): sequencing the most valuable type-strain genomes for metagenomic binning, comparative biology and taxonomic classification.</title>
        <authorList>
            <person name="Goeker M."/>
        </authorList>
    </citation>
    <scope>NUCLEOTIDE SEQUENCE [LARGE SCALE GENOMIC DNA]</scope>
    <source>
        <strain evidence="3 4">DSM 19792</strain>
    </source>
</reference>
<dbReference type="Proteomes" id="UP000247792">
    <property type="component" value="Unassembled WGS sequence"/>
</dbReference>
<dbReference type="OrthoDB" id="8582986at2"/>
<keyword evidence="1" id="KW-0732">Signal</keyword>